<proteinExistence type="predicted"/>
<evidence type="ECO:0000313" key="1">
    <source>
        <dbReference type="EMBL" id="EFY07489.1"/>
    </source>
</evidence>
<protein>
    <submittedName>
        <fullName evidence="1">Uncharacterized protein</fullName>
    </submittedName>
</protein>
<keyword evidence="2" id="KW-1185">Reference proteome</keyword>
<sequence length="44" mass="4947">MLLFLKLGKLSSLIGGTQAKYLFILIFYQNAATKIRKVKIDCGK</sequence>
<evidence type="ECO:0000313" key="2">
    <source>
        <dbReference type="Proteomes" id="UP000018458"/>
    </source>
</evidence>
<organism evidence="1 2">
    <name type="scientific">Succinatimonas hippei (strain DSM 22608 / JCM 16073 / KCTC 15190 / YIT 12066)</name>
    <dbReference type="NCBI Taxonomy" id="762983"/>
    <lineage>
        <taxon>Bacteria</taxon>
        <taxon>Pseudomonadati</taxon>
        <taxon>Pseudomonadota</taxon>
        <taxon>Gammaproteobacteria</taxon>
        <taxon>Aeromonadales</taxon>
        <taxon>Succinivibrionaceae</taxon>
        <taxon>Succinatimonas</taxon>
    </lineage>
</organism>
<gene>
    <name evidence="1" type="ORF">HMPREF9444_00681</name>
</gene>
<dbReference type="STRING" id="762983.HMPREF9444_00681"/>
<dbReference type="HOGENOM" id="CLU_3222931_0_0_6"/>
<reference evidence="1 2" key="1">
    <citation type="submission" date="2011-01" db="EMBL/GenBank/DDBJ databases">
        <authorList>
            <person name="Weinstock G."/>
            <person name="Sodergren E."/>
            <person name="Clifton S."/>
            <person name="Fulton L."/>
            <person name="Fulton B."/>
            <person name="Courtney L."/>
            <person name="Fronick C."/>
            <person name="Harrison M."/>
            <person name="Strong C."/>
            <person name="Farmer C."/>
            <person name="Delahaunty K."/>
            <person name="Markovic C."/>
            <person name="Hall O."/>
            <person name="Minx P."/>
            <person name="Tomlinson C."/>
            <person name="Mitreva M."/>
            <person name="Hou S."/>
            <person name="Chen J."/>
            <person name="Wollam A."/>
            <person name="Pepin K.H."/>
            <person name="Johnson M."/>
            <person name="Bhonagiri V."/>
            <person name="Zhang X."/>
            <person name="Suruliraj S."/>
            <person name="Warren W."/>
            <person name="Chinwalla A."/>
            <person name="Mardis E.R."/>
            <person name="Wilson R.K."/>
        </authorList>
    </citation>
    <scope>NUCLEOTIDE SEQUENCE [LARGE SCALE GENOMIC DNA]</scope>
    <source>
        <strain evidence="2">DSM 22608 / JCM 16073 / KCTC 15190 / YIT 12066</strain>
    </source>
</reference>
<dbReference type="Proteomes" id="UP000018458">
    <property type="component" value="Unassembled WGS sequence"/>
</dbReference>
<dbReference type="EMBL" id="AEVO01000032">
    <property type="protein sequence ID" value="EFY07489.1"/>
    <property type="molecule type" value="Genomic_DNA"/>
</dbReference>
<name>E8LJ08_SUCHY</name>
<accession>E8LJ08</accession>
<dbReference type="AlphaFoldDB" id="E8LJ08"/>
<comment type="caution">
    <text evidence="1">The sequence shown here is derived from an EMBL/GenBank/DDBJ whole genome shotgun (WGS) entry which is preliminary data.</text>
</comment>